<evidence type="ECO:0000256" key="2">
    <source>
        <dbReference type="ARBA" id="ARBA00009265"/>
    </source>
</evidence>
<evidence type="ECO:0000256" key="1">
    <source>
        <dbReference type="ARBA" id="ARBA00004123"/>
    </source>
</evidence>
<dbReference type="AlphaFoldDB" id="A0A9P0GHA1"/>
<comment type="subcellular location">
    <subcellularLocation>
        <location evidence="1">Nucleus</location>
    </subcellularLocation>
</comment>
<dbReference type="Proteomes" id="UP001153636">
    <property type="component" value="Chromosome 3"/>
</dbReference>
<feature type="region of interest" description="Disordered" evidence="4">
    <location>
        <begin position="43"/>
        <end position="79"/>
    </location>
</feature>
<dbReference type="InterPro" id="IPR013633">
    <property type="entry name" value="NRDE-2"/>
</dbReference>
<dbReference type="OrthoDB" id="297219at2759"/>
<dbReference type="PANTHER" id="PTHR13471">
    <property type="entry name" value="TETRATRICOPEPTIDE-LIKE HELICAL"/>
    <property type="match status" value="1"/>
</dbReference>
<dbReference type="GO" id="GO:1902369">
    <property type="term" value="P:negative regulation of RNA catabolic process"/>
    <property type="evidence" value="ECO:0007669"/>
    <property type="project" value="TreeGrafter"/>
</dbReference>
<dbReference type="EMBL" id="OV651815">
    <property type="protein sequence ID" value="CAH1109162.1"/>
    <property type="molecule type" value="Genomic_DNA"/>
</dbReference>
<gene>
    <name evidence="5" type="ORF">PSYICH_LOCUS9379</name>
</gene>
<evidence type="ECO:0000256" key="3">
    <source>
        <dbReference type="ARBA" id="ARBA00023242"/>
    </source>
</evidence>
<dbReference type="Pfam" id="PF08424">
    <property type="entry name" value="NRDE-2"/>
    <property type="match status" value="1"/>
</dbReference>
<keyword evidence="3" id="KW-0539">Nucleus</keyword>
<evidence type="ECO:0008006" key="7">
    <source>
        <dbReference type="Google" id="ProtNLM"/>
    </source>
</evidence>
<keyword evidence="6" id="KW-1185">Reference proteome</keyword>
<sequence length="967" mass="113036">MSLFPAYAEQSNLKESKPQSSTNAEWLENSSFHVNLVNVQNENISEEKTSQDELQVPSTSKKRKKKRKRSDSKKKKTDSDLSVEKNEYYKIELLGARELLTVPFISRPSAPIYKIKYWIRDLKNPKSFFKSSFKRYHKYVNFKAKPEKETAITLENLNKIGFAPRDEQFLGFKQEEELTEKTAFYNSHLGENPTDIKVWLEYIHFQDVVHQFEKTYRKGSMAKAQRVLAERKLSILEKALSLNHNNSEVLQRERLTIAVTTFPSDELQSYLKDLVEKDKGNIILWQGYIEATQCSMSHCNTPAVLTLYTKCLSTLHQLRRATSLERHILEESILKMLYQCGLFLKQAGLFEQLWTLLRLYLELNLSPNDKNRFNIICEFKETQLVELEEVILTSNLPLHELWLRTEKLRESCHWLPYLDDDKCEDPQRMVFTDDVAELIHPVTMPENIFKLTATVFSLLKIPLLPCRHTTMGGLGLDYVPWNVDSVEPLLAMFLPLYPVEMSKNLWNDTKLAVGPQYLKKIPGHEEYLDFILKLMESSANCLIGVDKIAVTVWFFRFQRLLIILDKIELFNMTDKLKKRVKKTFKEFLKLENNRQNEIYYLEYALVEYEFGNIESCFNIINMAIKFNEKSDITAVMPSDSQKNWCYLHKQLVQLRIKTGTDVPAIVKILCKMTLQTDELELTEDVLLAAETKFTTITRQLLESKLEKMTCVEHFLPNFFTDWIICHGWFSYLTKRPEECFTFLADVLQELENSATEIHWQKEVLYEFYVAVLFKHASEVPASGIIKLLDSVLYMALEKYPNNVFMLSVLERQQTTANCLGLRWWRVQNLLLKGDRALSSLFAVIIVRQQIETVREMVCDTVTGEKYDIIPSLKNQMLSLFKKITSGTNSRKCGLIWRLYLQFVYTYFSPEICRNVYYSAVEECPWLKALYLDAAIYIPAELAQIQDLIIEKQLRLHVTPEELDVLRS</sequence>
<evidence type="ECO:0000313" key="5">
    <source>
        <dbReference type="EMBL" id="CAH1109162.1"/>
    </source>
</evidence>
<evidence type="ECO:0000256" key="4">
    <source>
        <dbReference type="SAM" id="MobiDB-lite"/>
    </source>
</evidence>
<feature type="compositionally biased region" description="Basic residues" evidence="4">
    <location>
        <begin position="60"/>
        <end position="76"/>
    </location>
</feature>
<proteinExistence type="inferred from homology"/>
<organism evidence="5 6">
    <name type="scientific">Psylliodes chrysocephalus</name>
    <dbReference type="NCBI Taxonomy" id="3402493"/>
    <lineage>
        <taxon>Eukaryota</taxon>
        <taxon>Metazoa</taxon>
        <taxon>Ecdysozoa</taxon>
        <taxon>Arthropoda</taxon>
        <taxon>Hexapoda</taxon>
        <taxon>Insecta</taxon>
        <taxon>Pterygota</taxon>
        <taxon>Neoptera</taxon>
        <taxon>Endopterygota</taxon>
        <taxon>Coleoptera</taxon>
        <taxon>Polyphaga</taxon>
        <taxon>Cucujiformia</taxon>
        <taxon>Chrysomeloidea</taxon>
        <taxon>Chrysomelidae</taxon>
        <taxon>Galerucinae</taxon>
        <taxon>Alticini</taxon>
        <taxon>Psylliodes</taxon>
    </lineage>
</organism>
<dbReference type="GO" id="GO:0071013">
    <property type="term" value="C:catalytic step 2 spliceosome"/>
    <property type="evidence" value="ECO:0007669"/>
    <property type="project" value="TreeGrafter"/>
</dbReference>
<reference evidence="5" key="1">
    <citation type="submission" date="2022-01" db="EMBL/GenBank/DDBJ databases">
        <authorList>
            <person name="King R."/>
        </authorList>
    </citation>
    <scope>NUCLEOTIDE SEQUENCE</scope>
</reference>
<evidence type="ECO:0000313" key="6">
    <source>
        <dbReference type="Proteomes" id="UP001153636"/>
    </source>
</evidence>
<name>A0A9P0GHA1_9CUCU</name>
<dbReference type="GO" id="GO:0031048">
    <property type="term" value="P:regulatory ncRNA-mediated heterochromatin formation"/>
    <property type="evidence" value="ECO:0007669"/>
    <property type="project" value="TreeGrafter"/>
</dbReference>
<feature type="region of interest" description="Disordered" evidence="4">
    <location>
        <begin position="1"/>
        <end position="24"/>
    </location>
</feature>
<accession>A0A9P0GHA1</accession>
<protein>
    <recommendedName>
        <fullName evidence="7">Protein NRDE2 homolog</fullName>
    </recommendedName>
</protein>
<comment type="similarity">
    <text evidence="2">Belongs to the NRDE2 family.</text>
</comment>
<dbReference type="PANTHER" id="PTHR13471:SF0">
    <property type="entry name" value="NUCLEAR EXOSOME REGULATOR NRDE2"/>
    <property type="match status" value="1"/>
</dbReference>